<feature type="region of interest" description="Disordered" evidence="1">
    <location>
        <begin position="1"/>
        <end position="45"/>
    </location>
</feature>
<comment type="caution">
    <text evidence="2">The sequence shown here is derived from an EMBL/GenBank/DDBJ whole genome shotgun (WGS) entry which is preliminary data.</text>
</comment>
<feature type="non-terminal residue" evidence="2">
    <location>
        <position position="1"/>
    </location>
</feature>
<evidence type="ECO:0000256" key="1">
    <source>
        <dbReference type="SAM" id="MobiDB-lite"/>
    </source>
</evidence>
<reference evidence="3" key="1">
    <citation type="journal article" date="2019" name="Int. J. Syst. Evol. Microbiol.">
        <title>The Global Catalogue of Microorganisms (GCM) 10K type strain sequencing project: providing services to taxonomists for standard genome sequencing and annotation.</title>
        <authorList>
            <consortium name="The Broad Institute Genomics Platform"/>
            <consortium name="The Broad Institute Genome Sequencing Center for Infectious Disease"/>
            <person name="Wu L."/>
            <person name="Ma J."/>
        </authorList>
    </citation>
    <scope>NUCLEOTIDE SEQUENCE [LARGE SCALE GENOMIC DNA]</scope>
    <source>
        <strain evidence="3">CECT 7649</strain>
    </source>
</reference>
<organism evidence="2 3">
    <name type="scientific">Sphaerisporangium rhizosphaerae</name>
    <dbReference type="NCBI Taxonomy" id="2269375"/>
    <lineage>
        <taxon>Bacteria</taxon>
        <taxon>Bacillati</taxon>
        <taxon>Actinomycetota</taxon>
        <taxon>Actinomycetes</taxon>
        <taxon>Streptosporangiales</taxon>
        <taxon>Streptosporangiaceae</taxon>
        <taxon>Sphaerisporangium</taxon>
    </lineage>
</organism>
<sequence>ADDEVISRSRPAARARRGGAAAAPGLPFTGDPRDGGHPAAPTPSEQARATRFLLADPPLAAVVGRAYAEAAHRPLSSAADLRVRSLVFRRFGCETRRCLQLFVWFPNGEELDIGRVVVDMASGGVRVLKW</sequence>
<proteinExistence type="predicted"/>
<keyword evidence="3" id="KW-1185">Reference proteome</keyword>
<accession>A0ABW2PE68</accession>
<gene>
    <name evidence="2" type="ORF">ACFQSB_36290</name>
</gene>
<evidence type="ECO:0000313" key="2">
    <source>
        <dbReference type="EMBL" id="MFC7387714.1"/>
    </source>
</evidence>
<protein>
    <submittedName>
        <fullName evidence="2">Uncharacterized protein</fullName>
    </submittedName>
</protein>
<evidence type="ECO:0000313" key="3">
    <source>
        <dbReference type="Proteomes" id="UP001596496"/>
    </source>
</evidence>
<dbReference type="RefSeq" id="WP_380831534.1">
    <property type="nucleotide sequence ID" value="NZ_JBHTCG010000042.1"/>
</dbReference>
<name>A0ABW2PE68_9ACTN</name>
<dbReference type="Proteomes" id="UP001596496">
    <property type="component" value="Unassembled WGS sequence"/>
</dbReference>
<dbReference type="EMBL" id="JBHTCG010000042">
    <property type="protein sequence ID" value="MFC7387714.1"/>
    <property type="molecule type" value="Genomic_DNA"/>
</dbReference>